<feature type="compositionally biased region" description="Basic residues" evidence="1">
    <location>
        <begin position="23"/>
        <end position="33"/>
    </location>
</feature>
<feature type="compositionally biased region" description="Polar residues" evidence="1">
    <location>
        <begin position="93"/>
        <end position="104"/>
    </location>
</feature>
<feature type="region of interest" description="Disordered" evidence="1">
    <location>
        <begin position="14"/>
        <end position="144"/>
    </location>
</feature>
<feature type="compositionally biased region" description="Acidic residues" evidence="1">
    <location>
        <begin position="80"/>
        <end position="92"/>
    </location>
</feature>
<dbReference type="OrthoDB" id="6153142at2759"/>
<evidence type="ECO:0000313" key="2">
    <source>
        <dbReference type="EMBL" id="CAC5387753.1"/>
    </source>
</evidence>
<dbReference type="Proteomes" id="UP000507470">
    <property type="component" value="Unassembled WGS sequence"/>
</dbReference>
<gene>
    <name evidence="2" type="ORF">MCOR_23046</name>
</gene>
<organism evidence="2 3">
    <name type="scientific">Mytilus coruscus</name>
    <name type="common">Sea mussel</name>
    <dbReference type="NCBI Taxonomy" id="42192"/>
    <lineage>
        <taxon>Eukaryota</taxon>
        <taxon>Metazoa</taxon>
        <taxon>Spiralia</taxon>
        <taxon>Lophotrochozoa</taxon>
        <taxon>Mollusca</taxon>
        <taxon>Bivalvia</taxon>
        <taxon>Autobranchia</taxon>
        <taxon>Pteriomorphia</taxon>
        <taxon>Mytilida</taxon>
        <taxon>Mytiloidea</taxon>
        <taxon>Mytilidae</taxon>
        <taxon>Mytilinae</taxon>
        <taxon>Mytilus</taxon>
    </lineage>
</organism>
<reference evidence="2 3" key="1">
    <citation type="submission" date="2020-06" db="EMBL/GenBank/DDBJ databases">
        <authorList>
            <person name="Li R."/>
            <person name="Bekaert M."/>
        </authorList>
    </citation>
    <scope>NUCLEOTIDE SEQUENCE [LARGE SCALE GENOMIC DNA]</scope>
    <source>
        <strain evidence="3">wild</strain>
    </source>
</reference>
<protein>
    <submittedName>
        <fullName evidence="2">Uncharacterized protein</fullName>
    </submittedName>
</protein>
<sequence>MRVFCYQLFSISDTQEATSTQKPKPRPRKRPAKRTQELGTIQPDSKEDSEEESEWDYRVITRTGIVSDSSITEQSIPSNADEDILDTSETEGDAQSSVGTTSITKDVELVQEGSASTDETVQEEPPDEETAQDTDIESDDERPVLPCFDESCLIPSYCFDLCI</sequence>
<dbReference type="AlphaFoldDB" id="A0A6J8BUV9"/>
<proteinExistence type="predicted"/>
<feature type="compositionally biased region" description="Acidic residues" evidence="1">
    <location>
        <begin position="120"/>
        <end position="140"/>
    </location>
</feature>
<name>A0A6J8BUV9_MYTCO</name>
<accession>A0A6J8BUV9</accession>
<dbReference type="EMBL" id="CACVKT020004033">
    <property type="protein sequence ID" value="CAC5387753.1"/>
    <property type="molecule type" value="Genomic_DNA"/>
</dbReference>
<evidence type="ECO:0000313" key="3">
    <source>
        <dbReference type="Proteomes" id="UP000507470"/>
    </source>
</evidence>
<evidence type="ECO:0000256" key="1">
    <source>
        <dbReference type="SAM" id="MobiDB-lite"/>
    </source>
</evidence>
<feature type="compositionally biased region" description="Polar residues" evidence="1">
    <location>
        <begin position="64"/>
        <end position="78"/>
    </location>
</feature>
<keyword evidence="3" id="KW-1185">Reference proteome</keyword>